<protein>
    <submittedName>
        <fullName evidence="1">Uncharacterized protein</fullName>
    </submittedName>
</protein>
<organism evidence="1">
    <name type="scientific">marine sediment metagenome</name>
    <dbReference type="NCBI Taxonomy" id="412755"/>
    <lineage>
        <taxon>unclassified sequences</taxon>
        <taxon>metagenomes</taxon>
        <taxon>ecological metagenomes</taxon>
    </lineage>
</organism>
<reference evidence="1" key="1">
    <citation type="journal article" date="2014" name="Front. Microbiol.">
        <title>High frequency of phylogenetically diverse reductive dehalogenase-homologous genes in deep subseafloor sedimentary metagenomes.</title>
        <authorList>
            <person name="Kawai M."/>
            <person name="Futagami T."/>
            <person name="Toyoda A."/>
            <person name="Takaki Y."/>
            <person name="Nishi S."/>
            <person name="Hori S."/>
            <person name="Arai W."/>
            <person name="Tsubouchi T."/>
            <person name="Morono Y."/>
            <person name="Uchiyama I."/>
            <person name="Ito T."/>
            <person name="Fujiyama A."/>
            <person name="Inagaki F."/>
            <person name="Takami H."/>
        </authorList>
    </citation>
    <scope>NUCLEOTIDE SEQUENCE</scope>
    <source>
        <strain evidence="1">Expedition CK06-06</strain>
    </source>
</reference>
<dbReference type="EMBL" id="BART01009861">
    <property type="protein sequence ID" value="GAG81926.1"/>
    <property type="molecule type" value="Genomic_DNA"/>
</dbReference>
<accession>X1CCD9</accession>
<name>X1CCD9_9ZZZZ</name>
<comment type="caution">
    <text evidence="1">The sequence shown here is derived from an EMBL/GenBank/DDBJ whole genome shotgun (WGS) entry which is preliminary data.</text>
</comment>
<proteinExistence type="predicted"/>
<evidence type="ECO:0000313" key="1">
    <source>
        <dbReference type="EMBL" id="GAG81926.1"/>
    </source>
</evidence>
<sequence length="160" mass="16685">MQSHKIQSLADPTATQDAVTKKYVDTVQALPDDHTWSGSQPTMTAGTNLTIGQAVYVGGDSKMEKSDADAVASMPVIALATGTINENATGVFLTQGFFRDNTWDWTPGGILYADEGTGGTIGGMTQTAPAGAGDQVQVLGIAITADIIYFNPSLELVEIS</sequence>
<gene>
    <name evidence="1" type="ORF">S01H4_21705</name>
</gene>
<dbReference type="AlphaFoldDB" id="X1CCD9"/>